<reference evidence="2" key="1">
    <citation type="submission" date="2018-11" db="EMBL/GenBank/DDBJ databases">
        <title>Rhizobium chutanense sp. nov., isolated from root nodules of Phaseolus vulgaris in China.</title>
        <authorList>
            <person name="Huo Y."/>
        </authorList>
    </citation>
    <scope>NUCLEOTIDE SEQUENCE [LARGE SCALE GENOMIC DNA]</scope>
    <source>
        <strain evidence="2">CCBAU 65647</strain>
    </source>
</reference>
<organism evidence="1 2">
    <name type="scientific">Rhizobium vallis</name>
    <dbReference type="NCBI Taxonomy" id="634290"/>
    <lineage>
        <taxon>Bacteria</taxon>
        <taxon>Pseudomonadati</taxon>
        <taxon>Pseudomonadota</taxon>
        <taxon>Alphaproteobacteria</taxon>
        <taxon>Hyphomicrobiales</taxon>
        <taxon>Rhizobiaceae</taxon>
        <taxon>Rhizobium/Agrobacterium group</taxon>
        <taxon>Rhizobium</taxon>
    </lineage>
</organism>
<sequence>MSDDELRRNSDVLANPATVELCMAIDGHVAMQRQGTIAGRVFGVPSVEISTIAAVGGSIAEWMMAE</sequence>
<protein>
    <submittedName>
        <fullName evidence="1">Uncharacterized protein</fullName>
    </submittedName>
</protein>
<evidence type="ECO:0000313" key="1">
    <source>
        <dbReference type="EMBL" id="RUM20472.1"/>
    </source>
</evidence>
<dbReference type="EMBL" id="RJTH01000015">
    <property type="protein sequence ID" value="RUM20472.1"/>
    <property type="molecule type" value="Genomic_DNA"/>
</dbReference>
<accession>A0A432PDA4</accession>
<name>A0A432PDA4_9HYPH</name>
<proteinExistence type="predicted"/>
<evidence type="ECO:0000313" key="2">
    <source>
        <dbReference type="Proteomes" id="UP000278823"/>
    </source>
</evidence>
<gene>
    <name evidence="1" type="ORF">EFQ99_29545</name>
</gene>
<keyword evidence="2" id="KW-1185">Reference proteome</keyword>
<dbReference type="AlphaFoldDB" id="A0A432PDA4"/>
<comment type="caution">
    <text evidence="1">The sequence shown here is derived from an EMBL/GenBank/DDBJ whole genome shotgun (WGS) entry which is preliminary data.</text>
</comment>
<dbReference type="Proteomes" id="UP000278823">
    <property type="component" value="Unassembled WGS sequence"/>
</dbReference>